<accession>A0A9N8F1F5</accession>
<keyword evidence="3" id="KW-1185">Reference proteome</keyword>
<dbReference type="Proteomes" id="UP001153069">
    <property type="component" value="Unassembled WGS sequence"/>
</dbReference>
<comment type="caution">
    <text evidence="2">The sequence shown here is derived from an EMBL/GenBank/DDBJ whole genome shotgun (WGS) entry which is preliminary data.</text>
</comment>
<dbReference type="EMBL" id="CAICTM010003248">
    <property type="protein sequence ID" value="CAB9531111.1"/>
    <property type="molecule type" value="Genomic_DNA"/>
</dbReference>
<reference evidence="2" key="1">
    <citation type="submission" date="2020-06" db="EMBL/GenBank/DDBJ databases">
        <authorList>
            <consortium name="Plant Systems Biology data submission"/>
        </authorList>
    </citation>
    <scope>NUCLEOTIDE SEQUENCE</scope>
    <source>
        <strain evidence="2">D6</strain>
    </source>
</reference>
<name>A0A9N8F1F5_9STRA</name>
<dbReference type="AlphaFoldDB" id="A0A9N8F1F5"/>
<feature type="compositionally biased region" description="Acidic residues" evidence="1">
    <location>
        <begin position="86"/>
        <end position="109"/>
    </location>
</feature>
<proteinExistence type="predicted"/>
<feature type="region of interest" description="Disordered" evidence="1">
    <location>
        <begin position="63"/>
        <end position="109"/>
    </location>
</feature>
<evidence type="ECO:0000313" key="2">
    <source>
        <dbReference type="EMBL" id="CAB9531111.1"/>
    </source>
</evidence>
<protein>
    <submittedName>
        <fullName evidence="2">Uncharacterized protein</fullName>
    </submittedName>
</protein>
<organism evidence="2 3">
    <name type="scientific">Seminavis robusta</name>
    <dbReference type="NCBI Taxonomy" id="568900"/>
    <lineage>
        <taxon>Eukaryota</taxon>
        <taxon>Sar</taxon>
        <taxon>Stramenopiles</taxon>
        <taxon>Ochrophyta</taxon>
        <taxon>Bacillariophyta</taxon>
        <taxon>Bacillariophyceae</taxon>
        <taxon>Bacillariophycidae</taxon>
        <taxon>Naviculales</taxon>
        <taxon>Naviculaceae</taxon>
        <taxon>Seminavis</taxon>
    </lineage>
</organism>
<gene>
    <name evidence="2" type="ORF">SEMRO_3250_G345860.1</name>
</gene>
<evidence type="ECO:0000256" key="1">
    <source>
        <dbReference type="SAM" id="MobiDB-lite"/>
    </source>
</evidence>
<evidence type="ECO:0000313" key="3">
    <source>
        <dbReference type="Proteomes" id="UP001153069"/>
    </source>
</evidence>
<sequence length="109" mass="12692">MDKLLTEKEMIRHMARLNVARNYLEEEFISMSKTGDDTNPIEAMLADLDAFVQENKQELDRILDEKGEQDSNMDVDNENKKRALDDDNNDDDDDSMDQELEDLLGDYDD</sequence>